<dbReference type="EC" id="2.3.2.31" evidence="2"/>
<keyword evidence="8" id="KW-0862">Zinc</keyword>
<evidence type="ECO:0000256" key="8">
    <source>
        <dbReference type="ARBA" id="ARBA00022833"/>
    </source>
</evidence>
<dbReference type="SMART" id="SM00647">
    <property type="entry name" value="IBR"/>
    <property type="match status" value="2"/>
</dbReference>
<dbReference type="InterPro" id="IPR013083">
    <property type="entry name" value="Znf_RING/FYVE/PHD"/>
</dbReference>
<evidence type="ECO:0000256" key="7">
    <source>
        <dbReference type="ARBA" id="ARBA00022786"/>
    </source>
</evidence>
<evidence type="ECO:0000313" key="11">
    <source>
        <dbReference type="EMBL" id="PAA62579.1"/>
    </source>
</evidence>
<feature type="non-terminal residue" evidence="11">
    <location>
        <position position="1"/>
    </location>
</feature>
<proteinExistence type="predicted"/>
<keyword evidence="9" id="KW-0472">Membrane</keyword>
<gene>
    <name evidence="11" type="ORF">BOX15_Mlig031856g1</name>
</gene>
<dbReference type="SUPFAM" id="SSF57850">
    <property type="entry name" value="RING/U-box"/>
    <property type="match status" value="2"/>
</dbReference>
<dbReference type="Gene3D" id="3.30.40.10">
    <property type="entry name" value="Zinc/RING finger domain, C3HC4 (zinc finger)"/>
    <property type="match status" value="1"/>
</dbReference>
<dbReference type="GO" id="GO:0061630">
    <property type="term" value="F:ubiquitin protein ligase activity"/>
    <property type="evidence" value="ECO:0007669"/>
    <property type="project" value="UniProtKB-EC"/>
</dbReference>
<feature type="domain" description="RING-type" evidence="10">
    <location>
        <begin position="88"/>
        <end position="304"/>
    </location>
</feature>
<evidence type="ECO:0000256" key="4">
    <source>
        <dbReference type="ARBA" id="ARBA00022723"/>
    </source>
</evidence>
<comment type="caution">
    <text evidence="11">The sequence shown here is derived from an EMBL/GenBank/DDBJ whole genome shotgun (WGS) entry which is preliminary data.</text>
</comment>
<dbReference type="GO" id="GO:0016567">
    <property type="term" value="P:protein ubiquitination"/>
    <property type="evidence" value="ECO:0007669"/>
    <property type="project" value="InterPro"/>
</dbReference>
<evidence type="ECO:0000256" key="1">
    <source>
        <dbReference type="ARBA" id="ARBA00001798"/>
    </source>
</evidence>
<dbReference type="InterPro" id="IPR047551">
    <property type="entry name" value="BRcat_RBR_RNF217"/>
</dbReference>
<keyword evidence="4" id="KW-0479">Metal-binding</keyword>
<sequence>LAEAAASQPAEELLDPHELTSVPRQSLQRWLAKSLRGQVRCGPPSLSNLAQYPLPYRAIAAHLAATDGKAEWQTDAHNAIVPLGDLCIGLVCDICLACVSTFARPCCAKIYCARCLTAYALETMRQAQTTVGCPNLLCDKIMPQAEVMCRLPSDERWRYQRFLDNSRANGPLRKTCPGCACPTELSAKAWRRPLQVECSSCGLVWCFPCHAPMHRGVTCRQFRASDQELLAWSKRCDAAQGAQRNARQCPGCGAYIQKSQGCDSMTCSQCGTRFCYLCGQRYARCPLLGSHKSRMSVMGCRYNLLPDRPHLRRFVRGCVLAVQLIAAPALLVLGLGTALVGSGVLAAYAAFTALCRRRLRRALRRKAQLSRDAFCVRAAAAAAAADAYSVSTTTAERRVTIVSGNSPAAATDGSSSPATMAQYYCCVTTVMLHEDDDSDFDDGTIVPEWLFAKSPVAES</sequence>
<dbReference type="GO" id="GO:0008270">
    <property type="term" value="F:zinc ion binding"/>
    <property type="evidence" value="ECO:0007669"/>
    <property type="project" value="UniProtKB-KW"/>
</dbReference>
<keyword evidence="5" id="KW-0677">Repeat</keyword>
<keyword evidence="6" id="KW-0863">Zinc-finger</keyword>
<dbReference type="Pfam" id="PF22191">
    <property type="entry name" value="IBR_1"/>
    <property type="match status" value="1"/>
</dbReference>
<evidence type="ECO:0000256" key="3">
    <source>
        <dbReference type="ARBA" id="ARBA00022679"/>
    </source>
</evidence>
<reference evidence="11 12" key="1">
    <citation type="submission" date="2017-06" db="EMBL/GenBank/DDBJ databases">
        <title>A platform for efficient transgenesis in Macrostomum lignano, a flatworm model organism for stem cell research.</title>
        <authorList>
            <person name="Berezikov E."/>
        </authorList>
    </citation>
    <scope>NUCLEOTIDE SEQUENCE [LARGE SCALE GENOMIC DNA]</scope>
    <source>
        <strain evidence="11">DV1</strain>
        <tissue evidence="11">Whole organism</tissue>
    </source>
</reference>
<keyword evidence="3" id="KW-0808">Transferase</keyword>
<dbReference type="PROSITE" id="PS51873">
    <property type="entry name" value="TRIAD"/>
    <property type="match status" value="1"/>
</dbReference>
<dbReference type="CDD" id="cd20342">
    <property type="entry name" value="BRcat_RBR_RNF217"/>
    <property type="match status" value="1"/>
</dbReference>
<evidence type="ECO:0000313" key="12">
    <source>
        <dbReference type="Proteomes" id="UP000215902"/>
    </source>
</evidence>
<evidence type="ECO:0000256" key="9">
    <source>
        <dbReference type="SAM" id="Phobius"/>
    </source>
</evidence>
<dbReference type="Pfam" id="PF01485">
    <property type="entry name" value="IBR"/>
    <property type="match status" value="1"/>
</dbReference>
<dbReference type="InterPro" id="IPR002867">
    <property type="entry name" value="IBR_dom"/>
</dbReference>
<dbReference type="PANTHER" id="PTHR11685">
    <property type="entry name" value="RBR FAMILY RING FINGER AND IBR DOMAIN-CONTAINING"/>
    <property type="match status" value="1"/>
</dbReference>
<feature type="transmembrane region" description="Helical" evidence="9">
    <location>
        <begin position="339"/>
        <end position="356"/>
    </location>
</feature>
<keyword evidence="9" id="KW-1133">Transmembrane helix</keyword>
<comment type="catalytic activity">
    <reaction evidence="1">
        <text>[E2 ubiquitin-conjugating enzyme]-S-ubiquitinyl-L-cysteine + [acceptor protein]-L-lysine = [E2 ubiquitin-conjugating enzyme]-L-cysteine + [acceptor protein]-N(6)-ubiquitinyl-L-lysine.</text>
        <dbReference type="EC" id="2.3.2.31"/>
    </reaction>
</comment>
<evidence type="ECO:0000256" key="2">
    <source>
        <dbReference type="ARBA" id="ARBA00012251"/>
    </source>
</evidence>
<evidence type="ECO:0000256" key="5">
    <source>
        <dbReference type="ARBA" id="ARBA00022737"/>
    </source>
</evidence>
<dbReference type="InterPro" id="IPR031127">
    <property type="entry name" value="E3_UB_ligase_RBR"/>
</dbReference>
<keyword evidence="7" id="KW-0833">Ubl conjugation pathway</keyword>
<dbReference type="Gene3D" id="1.20.120.1750">
    <property type="match status" value="1"/>
</dbReference>
<protein>
    <recommendedName>
        <fullName evidence="2">RBR-type E3 ubiquitin transferase</fullName>
        <ecNumber evidence="2">2.3.2.31</ecNumber>
    </recommendedName>
</protein>
<name>A0A267EP20_9PLAT</name>
<accession>A0A267EP20</accession>
<dbReference type="OrthoDB" id="10009520at2759"/>
<organism evidence="11 12">
    <name type="scientific">Macrostomum lignano</name>
    <dbReference type="NCBI Taxonomy" id="282301"/>
    <lineage>
        <taxon>Eukaryota</taxon>
        <taxon>Metazoa</taxon>
        <taxon>Spiralia</taxon>
        <taxon>Lophotrochozoa</taxon>
        <taxon>Platyhelminthes</taxon>
        <taxon>Rhabditophora</taxon>
        <taxon>Macrostomorpha</taxon>
        <taxon>Macrostomida</taxon>
        <taxon>Macrostomidae</taxon>
        <taxon>Macrostomum</taxon>
    </lineage>
</organism>
<dbReference type="Proteomes" id="UP000215902">
    <property type="component" value="Unassembled WGS sequence"/>
</dbReference>
<evidence type="ECO:0000256" key="6">
    <source>
        <dbReference type="ARBA" id="ARBA00022771"/>
    </source>
</evidence>
<dbReference type="InterPro" id="IPR044066">
    <property type="entry name" value="TRIAD_supradom"/>
</dbReference>
<keyword evidence="12" id="KW-1185">Reference proteome</keyword>
<dbReference type="STRING" id="282301.A0A267EP20"/>
<keyword evidence="9" id="KW-0812">Transmembrane</keyword>
<evidence type="ECO:0000259" key="10">
    <source>
        <dbReference type="PROSITE" id="PS51873"/>
    </source>
</evidence>
<dbReference type="EMBL" id="NIVC01001918">
    <property type="protein sequence ID" value="PAA62579.1"/>
    <property type="molecule type" value="Genomic_DNA"/>
</dbReference>
<dbReference type="AlphaFoldDB" id="A0A267EP20"/>